<dbReference type="Pfam" id="PF02924">
    <property type="entry name" value="HDPD"/>
    <property type="match status" value="1"/>
</dbReference>
<dbReference type="InterPro" id="IPR004195">
    <property type="entry name" value="Head_decoration_D"/>
</dbReference>
<accession>I6NPA0</accession>
<reference evidence="1 2" key="1">
    <citation type="journal article" date="2012" name="BMC Genomics">
        <title>Comparative analysis of two phenotypically-similar but genomically-distinct Burkholderia cenocepacia-specific bacteriophages.</title>
        <authorList>
            <person name="Lynch K.H."/>
            <person name="Stothard P."/>
            <person name="Dennis J.J."/>
        </authorList>
    </citation>
    <scope>NUCLEOTIDE SEQUENCE [LARGE SCALE GENOMIC DNA]</scope>
</reference>
<gene>
    <name evidence="1" type="ORF">AH2_00063</name>
</gene>
<protein>
    <submittedName>
        <fullName evidence="1">Decorator protein</fullName>
    </submittedName>
</protein>
<evidence type="ECO:0000313" key="1">
    <source>
        <dbReference type="EMBL" id="AEY69573.1"/>
    </source>
</evidence>
<sequence>MGMTPSPNDLAGNGTLGSYTPFQLWAGEKEIVTDHDPVAPNTTIAKYQVLAKNAAGQLVPHDPTASDETAKAVGVATQPIKTGAAAASIGYYVSAFLNHEALVWHASLDTLAKRKAAFVGTEIRVGALRGAA</sequence>
<dbReference type="Gene3D" id="2.40.300.10">
    <property type="entry name" value="Head decoration protein D"/>
    <property type="match status" value="1"/>
</dbReference>
<dbReference type="RefSeq" id="YP_006561147.1">
    <property type="nucleotide sequence ID" value="NC_018283.1"/>
</dbReference>
<dbReference type="Proteomes" id="UP000009012">
    <property type="component" value="Segment"/>
</dbReference>
<organism evidence="1 2">
    <name type="scientific">Burkholderia phage vB_BceS_AH2</name>
    <dbReference type="NCBI Taxonomy" id="1133022"/>
    <lineage>
        <taxon>Viruses</taxon>
        <taxon>Duplodnaviria</taxon>
        <taxon>Heunggongvirae</taxon>
        <taxon>Uroviricota</taxon>
        <taxon>Caudoviricetes</taxon>
        <taxon>Casjensviridae</taxon>
        <taxon>Ahduovirus</taxon>
        <taxon>Ahduovirus AH2</taxon>
        <taxon>Burkholderia virus AH2</taxon>
    </lineage>
</organism>
<name>I6NPA0_9CAUD</name>
<dbReference type="SUPFAM" id="SSF51274">
    <property type="entry name" value="Head decoration protein D (gpD, major capsid protein D)"/>
    <property type="match status" value="1"/>
</dbReference>
<dbReference type="OrthoDB" id="12538at10239"/>
<dbReference type="KEGG" id="vg:13405243"/>
<proteinExistence type="predicted"/>
<evidence type="ECO:0000313" key="2">
    <source>
        <dbReference type="Proteomes" id="UP000009012"/>
    </source>
</evidence>
<dbReference type="GeneID" id="13405243"/>
<keyword evidence="2" id="KW-1185">Reference proteome</keyword>
<dbReference type="EMBL" id="JN564907">
    <property type="protein sequence ID" value="AEY69573.1"/>
    <property type="molecule type" value="Genomic_DNA"/>
</dbReference>
<dbReference type="InterPro" id="IPR036630">
    <property type="entry name" value="Head_decoration_D_sf"/>
</dbReference>